<feature type="compositionally biased region" description="Polar residues" evidence="1">
    <location>
        <begin position="13"/>
        <end position="28"/>
    </location>
</feature>
<evidence type="ECO:0000313" key="3">
    <source>
        <dbReference type="Proteomes" id="UP000002748"/>
    </source>
</evidence>
<protein>
    <submittedName>
        <fullName evidence="2">Uncharacterized protein</fullName>
    </submittedName>
</protein>
<dbReference type="Proteomes" id="UP000002748">
    <property type="component" value="Unassembled WGS sequence"/>
</dbReference>
<dbReference type="AlphaFoldDB" id="J6FAA2"/>
<dbReference type="RefSeq" id="XP_014183332.1">
    <property type="nucleotide sequence ID" value="XM_014327857.1"/>
</dbReference>
<feature type="compositionally biased region" description="Low complexity" evidence="1">
    <location>
        <begin position="62"/>
        <end position="88"/>
    </location>
</feature>
<dbReference type="EMBL" id="ALBS01000032">
    <property type="protein sequence ID" value="EJT52147.1"/>
    <property type="molecule type" value="Genomic_DNA"/>
</dbReference>
<evidence type="ECO:0000313" key="2">
    <source>
        <dbReference type="EMBL" id="EJT52147.1"/>
    </source>
</evidence>
<dbReference type="OrthoDB" id="1734943at2759"/>
<dbReference type="KEGG" id="tasa:A1Q1_06253"/>
<dbReference type="VEuPathDB" id="FungiDB:A1Q1_06253"/>
<comment type="caution">
    <text evidence="2">The sequence shown here is derived from an EMBL/GenBank/DDBJ whole genome shotgun (WGS) entry which is preliminary data.</text>
</comment>
<dbReference type="GeneID" id="25989765"/>
<feature type="region of interest" description="Disordered" evidence="1">
    <location>
        <begin position="1"/>
        <end position="101"/>
    </location>
</feature>
<reference evidence="2 3" key="1">
    <citation type="journal article" date="2012" name="Eukaryot. Cell">
        <title>Draft genome sequence of CBS 2479, the standard type strain of Trichosporon asahii.</title>
        <authorList>
            <person name="Yang R.Y."/>
            <person name="Li H.T."/>
            <person name="Zhu H."/>
            <person name="Zhou G.P."/>
            <person name="Wang M."/>
            <person name="Wang L."/>
        </authorList>
    </citation>
    <scope>NUCLEOTIDE SEQUENCE [LARGE SCALE GENOMIC DNA]</scope>
    <source>
        <strain evidence="3">ATCC 90039 / CBS 2479 / JCM 2466 / KCTC 7840 / NCYC 2677 / UAMH 7654</strain>
    </source>
</reference>
<evidence type="ECO:0000256" key="1">
    <source>
        <dbReference type="SAM" id="MobiDB-lite"/>
    </source>
</evidence>
<organism evidence="2 3">
    <name type="scientific">Trichosporon asahii var. asahii (strain ATCC 90039 / CBS 2479 / JCM 2466 / KCTC 7840 / NBRC 103889/ NCYC 2677 / UAMH 7654)</name>
    <name type="common">Yeast</name>
    <dbReference type="NCBI Taxonomy" id="1186058"/>
    <lineage>
        <taxon>Eukaryota</taxon>
        <taxon>Fungi</taxon>
        <taxon>Dikarya</taxon>
        <taxon>Basidiomycota</taxon>
        <taxon>Agaricomycotina</taxon>
        <taxon>Tremellomycetes</taxon>
        <taxon>Trichosporonales</taxon>
        <taxon>Trichosporonaceae</taxon>
        <taxon>Trichosporon</taxon>
    </lineage>
</organism>
<sequence length="640" mass="67467">MNAIRSLPLINRPSRSSSPAPTHVTAQGLTMLPPAVPDRKVAAMANLPGMPSGAGTPGSATPRSSSAGKRGPSPPSSRGGTPRTSSSPLPGAGSETPQGGYMDIIGMRLNETVNKACAGVDFKTKKGFKKGAGWSIGECIAHELPAPPADTYLLRAILRTAVRSLSIYVSRLDSLLLPALSDPQWAAPLNLTPSATQSPLNSAQAFAVTVAQAAWETCEKLEQMLETVDYPRFVEDTLRPTMDKFDLVVGKVVRPLLSSLKGELEGSLSKTSGVAPKTPAGPATVPAVSVDHHVPVTREKSNQGMPRVVKETSSGGTTRVLQIPACLQQFASRVDGARKAFEIIAGPCSHDGEGWVAKVVVAVVWRGMRLISDSDTFHLGLNRVPSAGNVNKALHALGKETTPTVVAPPSLAKITNILPSRSASRPASPPRQADPATHALMSFEGLVKRLVTGLVQPPTAAPTATDSADQEAEYIAREALSEACEALRSACIASAALHGDNGATRILNSVRRLRDDIDEVTEEKLDDALEDLPSVTLFGMIRRRANAALASLPTEKALQVRAPAELWNWAPGEYEAKVVSGFGPAEEWGPRVARALKPEVERVLALLAKHDGPTLDAVDWVRALGVALDARTGVKVNGVA</sequence>
<dbReference type="HOGENOM" id="CLU_427720_0_0_1"/>
<name>J6FAA2_TRIAS</name>
<proteinExistence type="predicted"/>
<accession>J6FAA2</accession>
<gene>
    <name evidence="2" type="ORF">A1Q1_06253</name>
</gene>